<organism evidence="3 4">
    <name type="scientific">Lophiotrema nucula</name>
    <dbReference type="NCBI Taxonomy" id="690887"/>
    <lineage>
        <taxon>Eukaryota</taxon>
        <taxon>Fungi</taxon>
        <taxon>Dikarya</taxon>
        <taxon>Ascomycota</taxon>
        <taxon>Pezizomycotina</taxon>
        <taxon>Dothideomycetes</taxon>
        <taxon>Pleosporomycetidae</taxon>
        <taxon>Pleosporales</taxon>
        <taxon>Lophiotremataceae</taxon>
        <taxon>Lophiotrema</taxon>
    </lineage>
</organism>
<dbReference type="OrthoDB" id="8062037at2759"/>
<dbReference type="PROSITE" id="PS50089">
    <property type="entry name" value="ZF_RING_2"/>
    <property type="match status" value="1"/>
</dbReference>
<dbReference type="Gene3D" id="3.30.40.10">
    <property type="entry name" value="Zinc/RING finger domain, C3HC4 (zinc finger)"/>
    <property type="match status" value="1"/>
</dbReference>
<gene>
    <name evidence="3" type="ORF">BDV96DRAFT_645394</name>
</gene>
<dbReference type="InterPro" id="IPR013083">
    <property type="entry name" value="Znf_RING/FYVE/PHD"/>
</dbReference>
<dbReference type="EMBL" id="ML977321">
    <property type="protein sequence ID" value="KAF2116043.1"/>
    <property type="molecule type" value="Genomic_DNA"/>
</dbReference>
<name>A0A6A5ZAX4_9PLEO</name>
<dbReference type="SUPFAM" id="SSF57850">
    <property type="entry name" value="RING/U-box"/>
    <property type="match status" value="1"/>
</dbReference>
<dbReference type="Proteomes" id="UP000799770">
    <property type="component" value="Unassembled WGS sequence"/>
</dbReference>
<dbReference type="AlphaFoldDB" id="A0A6A5ZAX4"/>
<reference evidence="3" key="1">
    <citation type="journal article" date="2020" name="Stud. Mycol.">
        <title>101 Dothideomycetes genomes: a test case for predicting lifestyles and emergence of pathogens.</title>
        <authorList>
            <person name="Haridas S."/>
            <person name="Albert R."/>
            <person name="Binder M."/>
            <person name="Bloem J."/>
            <person name="Labutti K."/>
            <person name="Salamov A."/>
            <person name="Andreopoulos B."/>
            <person name="Baker S."/>
            <person name="Barry K."/>
            <person name="Bills G."/>
            <person name="Bluhm B."/>
            <person name="Cannon C."/>
            <person name="Castanera R."/>
            <person name="Culley D."/>
            <person name="Daum C."/>
            <person name="Ezra D."/>
            <person name="Gonzalez J."/>
            <person name="Henrissat B."/>
            <person name="Kuo A."/>
            <person name="Liang C."/>
            <person name="Lipzen A."/>
            <person name="Lutzoni F."/>
            <person name="Magnuson J."/>
            <person name="Mondo S."/>
            <person name="Nolan M."/>
            <person name="Ohm R."/>
            <person name="Pangilinan J."/>
            <person name="Park H.-J."/>
            <person name="Ramirez L."/>
            <person name="Alfaro M."/>
            <person name="Sun H."/>
            <person name="Tritt A."/>
            <person name="Yoshinaga Y."/>
            <person name="Zwiers L.-H."/>
            <person name="Turgeon B."/>
            <person name="Goodwin S."/>
            <person name="Spatafora J."/>
            <person name="Crous P."/>
            <person name="Grigoriev I."/>
        </authorList>
    </citation>
    <scope>NUCLEOTIDE SEQUENCE</scope>
    <source>
        <strain evidence="3">CBS 627.86</strain>
    </source>
</reference>
<feature type="domain" description="RING-type" evidence="2">
    <location>
        <begin position="16"/>
        <end position="39"/>
    </location>
</feature>
<proteinExistence type="predicted"/>
<dbReference type="Pfam" id="PF13639">
    <property type="entry name" value="zf-RING_2"/>
    <property type="match status" value="1"/>
</dbReference>
<accession>A0A6A5ZAX4</accession>
<keyword evidence="1" id="KW-0863">Zinc-finger</keyword>
<keyword evidence="4" id="KW-1185">Reference proteome</keyword>
<evidence type="ECO:0000259" key="2">
    <source>
        <dbReference type="PROSITE" id="PS50089"/>
    </source>
</evidence>
<evidence type="ECO:0000313" key="3">
    <source>
        <dbReference type="EMBL" id="KAF2116043.1"/>
    </source>
</evidence>
<evidence type="ECO:0000256" key="1">
    <source>
        <dbReference type="PROSITE-ProRule" id="PRU00175"/>
    </source>
</evidence>
<dbReference type="GO" id="GO:0008270">
    <property type="term" value="F:zinc ion binding"/>
    <property type="evidence" value="ECO:0007669"/>
    <property type="project" value="UniProtKB-KW"/>
</dbReference>
<keyword evidence="1" id="KW-0479">Metal-binding</keyword>
<protein>
    <recommendedName>
        <fullName evidence="2">RING-type domain-containing protein</fullName>
    </recommendedName>
</protein>
<dbReference type="InterPro" id="IPR001841">
    <property type="entry name" value="Znf_RING"/>
</dbReference>
<sequence length="115" mass="12599">MNTSSQSEPPVTINKCGHTFGSTCLSAWLEKATTCPTCRVELFAEEIPDWLKNGFISGSSFWILPRGDGGESAAFETLLRREHGFRATVTEADGGEGGDLSEEDQRRGIVRRVYA</sequence>
<keyword evidence="1" id="KW-0862">Zinc</keyword>
<evidence type="ECO:0000313" key="4">
    <source>
        <dbReference type="Proteomes" id="UP000799770"/>
    </source>
</evidence>